<keyword evidence="5" id="KW-0805">Transcription regulation</keyword>
<keyword evidence="9" id="KW-0282">Flagellum</keyword>
<evidence type="ECO:0000313" key="10">
    <source>
        <dbReference type="Proteomes" id="UP000813384"/>
    </source>
</evidence>
<dbReference type="Pfam" id="PF04316">
    <property type="entry name" value="FlgM"/>
    <property type="match status" value="1"/>
</dbReference>
<evidence type="ECO:0000256" key="7">
    <source>
        <dbReference type="SAM" id="MobiDB-lite"/>
    </source>
</evidence>
<comment type="similarity">
    <text evidence="1">Belongs to the FlgM family.</text>
</comment>
<evidence type="ECO:0000259" key="8">
    <source>
        <dbReference type="Pfam" id="PF04316"/>
    </source>
</evidence>
<keyword evidence="9" id="KW-0969">Cilium</keyword>
<feature type="region of interest" description="Disordered" evidence="7">
    <location>
        <begin position="1"/>
        <end position="23"/>
    </location>
</feature>
<evidence type="ECO:0000256" key="3">
    <source>
        <dbReference type="ARBA" id="ARBA00022491"/>
    </source>
</evidence>
<reference evidence="9" key="2">
    <citation type="submission" date="2021-11" db="EMBL/GenBank/DDBJ databases">
        <authorList>
            <person name="Gilroy R."/>
        </authorList>
    </citation>
    <scope>NUCLEOTIDE SEQUENCE</scope>
    <source>
        <strain evidence="9">150</strain>
    </source>
</reference>
<dbReference type="EMBL" id="JAJJVO010000016">
    <property type="protein sequence ID" value="MCC9272867.1"/>
    <property type="molecule type" value="Genomic_DNA"/>
</dbReference>
<evidence type="ECO:0000256" key="4">
    <source>
        <dbReference type="ARBA" id="ARBA00022795"/>
    </source>
</evidence>
<evidence type="ECO:0000256" key="6">
    <source>
        <dbReference type="ARBA" id="ARBA00023163"/>
    </source>
</evidence>
<organism evidence="9 10">
    <name type="scientific">Enterococcus aquimarinus</name>
    <dbReference type="NCBI Taxonomy" id="328396"/>
    <lineage>
        <taxon>Bacteria</taxon>
        <taxon>Bacillati</taxon>
        <taxon>Bacillota</taxon>
        <taxon>Bacilli</taxon>
        <taxon>Lactobacillales</taxon>
        <taxon>Enterococcaceae</taxon>
        <taxon>Enterococcus</taxon>
    </lineage>
</organism>
<dbReference type="Proteomes" id="UP000813384">
    <property type="component" value="Unassembled WGS sequence"/>
</dbReference>
<keyword evidence="6" id="KW-0804">Transcription</keyword>
<dbReference type="InterPro" id="IPR031316">
    <property type="entry name" value="FlgM_C"/>
</dbReference>
<dbReference type="GO" id="GO:0044781">
    <property type="term" value="P:bacterial-type flagellum organization"/>
    <property type="evidence" value="ECO:0007669"/>
    <property type="project" value="UniProtKB-KW"/>
</dbReference>
<accession>A0A9E4DR71</accession>
<evidence type="ECO:0000256" key="1">
    <source>
        <dbReference type="ARBA" id="ARBA00005322"/>
    </source>
</evidence>
<dbReference type="InterPro" id="IPR035890">
    <property type="entry name" value="Anti-sigma-28_factor_FlgM_sf"/>
</dbReference>
<feature type="domain" description="Anti-sigma-28 factor FlgM C-terminal" evidence="8">
    <location>
        <begin position="38"/>
        <end position="84"/>
    </location>
</feature>
<evidence type="ECO:0000256" key="5">
    <source>
        <dbReference type="ARBA" id="ARBA00023015"/>
    </source>
</evidence>
<gene>
    <name evidence="9" type="primary">flgM</name>
    <name evidence="9" type="ORF">K8V42_00990</name>
</gene>
<evidence type="ECO:0000313" key="9">
    <source>
        <dbReference type="EMBL" id="MCC9272867.1"/>
    </source>
</evidence>
<dbReference type="SUPFAM" id="SSF101498">
    <property type="entry name" value="Anti-sigma factor FlgM"/>
    <property type="match status" value="1"/>
</dbReference>
<dbReference type="GO" id="GO:0045892">
    <property type="term" value="P:negative regulation of DNA-templated transcription"/>
    <property type="evidence" value="ECO:0007669"/>
    <property type="project" value="InterPro"/>
</dbReference>
<name>A0A9E4DR71_9ENTE</name>
<dbReference type="AlphaFoldDB" id="A0A9E4DR71"/>
<proteinExistence type="inferred from homology"/>
<comment type="caution">
    <text evidence="9">The sequence shown here is derived from an EMBL/GenBank/DDBJ whole genome shotgun (WGS) entry which is preliminary data.</text>
</comment>
<keyword evidence="4" id="KW-1005">Bacterial flagellum biogenesis</keyword>
<sequence length="91" mass="10189">MKIDRSYGNYEKESYKPTPTVDAPTVKAAQSTVELATIKLSDTAQKIRQTHPAETKNAEKIAAIKKAIQEGTYQVSAKEIADSMWQEMKEK</sequence>
<keyword evidence="3" id="KW-0678">Repressor</keyword>
<dbReference type="InterPro" id="IPR007412">
    <property type="entry name" value="FlgM"/>
</dbReference>
<protein>
    <recommendedName>
        <fullName evidence="2">Negative regulator of flagellin synthesis</fullName>
    </recommendedName>
</protein>
<dbReference type="NCBIfam" id="TIGR03824">
    <property type="entry name" value="FlgM_jcvi"/>
    <property type="match status" value="1"/>
</dbReference>
<reference evidence="9" key="1">
    <citation type="journal article" date="2021" name="PeerJ">
        <title>Extensive microbial diversity within the chicken gut microbiome revealed by metagenomics and culture.</title>
        <authorList>
            <person name="Gilroy R."/>
            <person name="Ravi A."/>
            <person name="Getino M."/>
            <person name="Pursley I."/>
            <person name="Horton D.L."/>
            <person name="Alikhan N.F."/>
            <person name="Baker D."/>
            <person name="Gharbi K."/>
            <person name="Hall N."/>
            <person name="Watson M."/>
            <person name="Adriaenssens E.M."/>
            <person name="Foster-Nyarko E."/>
            <person name="Jarju S."/>
            <person name="Secka A."/>
            <person name="Antonio M."/>
            <person name="Oren A."/>
            <person name="Chaudhuri R.R."/>
            <person name="La Ragione R."/>
            <person name="Hildebrand F."/>
            <person name="Pallen M.J."/>
        </authorList>
    </citation>
    <scope>NUCLEOTIDE SEQUENCE</scope>
    <source>
        <strain evidence="9">150</strain>
    </source>
</reference>
<keyword evidence="9" id="KW-0966">Cell projection</keyword>
<evidence type="ECO:0000256" key="2">
    <source>
        <dbReference type="ARBA" id="ARBA00017823"/>
    </source>
</evidence>
<feature type="compositionally biased region" description="Basic and acidic residues" evidence="7">
    <location>
        <begin position="1"/>
        <end position="15"/>
    </location>
</feature>